<feature type="transmembrane region" description="Helical" evidence="1">
    <location>
        <begin position="71"/>
        <end position="91"/>
    </location>
</feature>
<dbReference type="InterPro" id="IPR008523">
    <property type="entry name" value="DUF805"/>
</dbReference>
<organism evidence="2">
    <name type="scientific">uncultured Solirubrobacteraceae bacterium</name>
    <dbReference type="NCBI Taxonomy" id="1162706"/>
    <lineage>
        <taxon>Bacteria</taxon>
        <taxon>Bacillati</taxon>
        <taxon>Actinomycetota</taxon>
        <taxon>Thermoleophilia</taxon>
        <taxon>Solirubrobacterales</taxon>
        <taxon>Solirubrobacteraceae</taxon>
        <taxon>environmental samples</taxon>
    </lineage>
</organism>
<dbReference type="InterPro" id="IPR023393">
    <property type="entry name" value="START-like_dom_sf"/>
</dbReference>
<proteinExistence type="predicted"/>
<keyword evidence="1" id="KW-0472">Membrane</keyword>
<dbReference type="Gene3D" id="3.30.530.20">
    <property type="match status" value="1"/>
</dbReference>
<name>A0A6J4S1E6_9ACTN</name>
<dbReference type="AlphaFoldDB" id="A0A6J4S1E6"/>
<feature type="transmembrane region" description="Helical" evidence="1">
    <location>
        <begin position="176"/>
        <end position="196"/>
    </location>
</feature>
<keyword evidence="1" id="KW-1133">Transmembrane helix</keyword>
<protein>
    <recommendedName>
        <fullName evidence="3">DUF805 domain-containing protein</fullName>
    </recommendedName>
</protein>
<dbReference type="GO" id="GO:0016020">
    <property type="term" value="C:membrane"/>
    <property type="evidence" value="ECO:0007669"/>
    <property type="project" value="InterPro"/>
</dbReference>
<dbReference type="EMBL" id="CADCVS010000178">
    <property type="protein sequence ID" value="CAA9487263.1"/>
    <property type="molecule type" value="Genomic_DNA"/>
</dbReference>
<dbReference type="Pfam" id="PF10604">
    <property type="entry name" value="Polyketide_cyc2"/>
    <property type="match status" value="1"/>
</dbReference>
<feature type="transmembrane region" description="Helical" evidence="1">
    <location>
        <begin position="233"/>
        <end position="254"/>
    </location>
</feature>
<feature type="transmembrane region" description="Helical" evidence="1">
    <location>
        <begin position="97"/>
        <end position="123"/>
    </location>
</feature>
<dbReference type="InterPro" id="IPR019587">
    <property type="entry name" value="Polyketide_cyclase/dehydratase"/>
</dbReference>
<keyword evidence="1" id="KW-0812">Transmembrane</keyword>
<evidence type="ECO:0000313" key="2">
    <source>
        <dbReference type="EMBL" id="CAA9487263.1"/>
    </source>
</evidence>
<evidence type="ECO:0000256" key="1">
    <source>
        <dbReference type="SAM" id="Phobius"/>
    </source>
</evidence>
<dbReference type="SUPFAM" id="SSF55961">
    <property type="entry name" value="Bet v1-like"/>
    <property type="match status" value="1"/>
</dbReference>
<sequence length="467" mass="50776">MRFDRVIKRLATWRGTIDRRTYAAVGAALIAVKYGLDRALAAAFGRTWSYVDYWSPSAYAVDELPAGERGFFVALLALAIPFALVGLSLTIRRLRDAGLPLALVALFFVPVVNLVFFVVLSLAPPRAAGGPERPPAVRASRALPRSRFASALAGIVLTALLGVALAALATEGLENYGWGLFVGLPFCLGLLSVLVYGHDEPRSASSCVWVGVLATALSSVGLLLTGLEGAICLVMALPLSAPLAALGALTGYAIQRRDTRPFDTRPTLCGVALALPLLMGVEDGADRRPVAAPVTSSVVIDAPPEVVWRHVVSFSELPAAREAIFRTGIAYPIEARMEGRGVGAVRRCRFSTGDFVEPITVWDEPRLLRFSVRSQPPPMRELSPLGDVHPPHLDGFLRSRQGQFRLIRLRGGRTLLRGTTWYENRMWPAAYWRGWSDELIHRIHLRVLRHVEDLSERSVGARAPGNG</sequence>
<dbReference type="Pfam" id="PF05656">
    <property type="entry name" value="DUF805"/>
    <property type="match status" value="1"/>
</dbReference>
<accession>A0A6J4S1E6</accession>
<gene>
    <name evidence="2" type="ORF">AVDCRST_MAG30-1170</name>
</gene>
<evidence type="ECO:0008006" key="3">
    <source>
        <dbReference type="Google" id="ProtNLM"/>
    </source>
</evidence>
<feature type="transmembrane region" description="Helical" evidence="1">
    <location>
        <begin position="148"/>
        <end position="170"/>
    </location>
</feature>
<feature type="transmembrane region" description="Helical" evidence="1">
    <location>
        <begin position="208"/>
        <end position="227"/>
    </location>
</feature>
<reference evidence="2" key="1">
    <citation type="submission" date="2020-02" db="EMBL/GenBank/DDBJ databases">
        <authorList>
            <person name="Meier V. D."/>
        </authorList>
    </citation>
    <scope>NUCLEOTIDE SEQUENCE</scope>
    <source>
        <strain evidence="2">AVDCRST_MAG30</strain>
    </source>
</reference>